<keyword evidence="3 6" id="KW-0378">Hydrolase</keyword>
<evidence type="ECO:0000256" key="3">
    <source>
        <dbReference type="ARBA" id="ARBA00022801"/>
    </source>
</evidence>
<dbReference type="GO" id="GO:0051603">
    <property type="term" value="P:proteolysis involved in protein catabolic process"/>
    <property type="evidence" value="ECO:0007669"/>
    <property type="project" value="TreeGrafter"/>
</dbReference>
<dbReference type="InterPro" id="IPR051156">
    <property type="entry name" value="Mito/Outer_Membr_Metalloprot"/>
</dbReference>
<sequence length="255" mass="27992">MTLLIAVYLAFWLASELLAPQVPVKVEVWAGQHLLGQLDQESNPALQQRLDQLLAMLPTGSPLHRYEFSVSLVNSDEVNALALPGGHMVIFSGLLKEIRSENELAMVLAHELGHYARRDHLRGMGRGLGMTLLMATLFGQESRAAGIAARFFSGLEMRYSQKQETAADTFGLQLLTARYGHAGGATNFFERLEGQVGSRFDYLLASHPHPRARIASLQRMITEAGYPLADTLPLQGEELLIDNDRAAINADGPSE</sequence>
<name>A0A1L3GRW2_9BACT</name>
<evidence type="ECO:0000313" key="8">
    <source>
        <dbReference type="EMBL" id="APG28667.1"/>
    </source>
</evidence>
<keyword evidence="2" id="KW-0479">Metal-binding</keyword>
<dbReference type="GO" id="GO:0004222">
    <property type="term" value="F:metalloendopeptidase activity"/>
    <property type="evidence" value="ECO:0007669"/>
    <property type="project" value="InterPro"/>
</dbReference>
<dbReference type="Pfam" id="PF01435">
    <property type="entry name" value="Peptidase_M48"/>
    <property type="match status" value="1"/>
</dbReference>
<comment type="cofactor">
    <cofactor evidence="6">
        <name>Zn(2+)</name>
        <dbReference type="ChEBI" id="CHEBI:29105"/>
    </cofactor>
    <text evidence="6">Binds 1 zinc ion per subunit.</text>
</comment>
<keyword evidence="1 6" id="KW-0645">Protease</keyword>
<dbReference type="GO" id="GO:0046872">
    <property type="term" value="F:metal ion binding"/>
    <property type="evidence" value="ECO:0007669"/>
    <property type="project" value="UniProtKB-KW"/>
</dbReference>
<feature type="domain" description="Peptidase M48" evidence="7">
    <location>
        <begin position="44"/>
        <end position="220"/>
    </location>
</feature>
<dbReference type="STRING" id="1842532.A7E78_12990"/>
<proteinExistence type="inferred from homology"/>
<dbReference type="RefSeq" id="WP_072284692.1">
    <property type="nucleotide sequence ID" value="NZ_CP015519.1"/>
</dbReference>
<reference evidence="8 9" key="1">
    <citation type="journal article" date="2017" name="Genome Announc.">
        <title>Complete Genome Sequences of Two Acetylene-Fermenting Pelobacter acetylenicus Strains.</title>
        <authorList>
            <person name="Sutton J.M."/>
            <person name="Baesman S.M."/>
            <person name="Fierst J.L."/>
            <person name="Poret-Peterson A.T."/>
            <person name="Oremland R.S."/>
            <person name="Dunlap D.S."/>
            <person name="Akob D.M."/>
        </authorList>
    </citation>
    <scope>NUCLEOTIDE SEQUENCE [LARGE SCALE GENOMIC DNA]</scope>
    <source>
        <strain evidence="8 9">SFB93</strain>
    </source>
</reference>
<dbReference type="PANTHER" id="PTHR22726:SF1">
    <property type="entry name" value="METALLOENDOPEPTIDASE OMA1, MITOCHONDRIAL"/>
    <property type="match status" value="1"/>
</dbReference>
<evidence type="ECO:0000256" key="1">
    <source>
        <dbReference type="ARBA" id="ARBA00022670"/>
    </source>
</evidence>
<dbReference type="PANTHER" id="PTHR22726">
    <property type="entry name" value="METALLOENDOPEPTIDASE OMA1"/>
    <property type="match status" value="1"/>
</dbReference>
<dbReference type="Gene3D" id="3.30.2010.10">
    <property type="entry name" value="Metalloproteases ('zincins'), catalytic domain"/>
    <property type="match status" value="1"/>
</dbReference>
<dbReference type="EMBL" id="CP015519">
    <property type="protein sequence ID" value="APG28667.1"/>
    <property type="molecule type" value="Genomic_DNA"/>
</dbReference>
<dbReference type="InterPro" id="IPR001915">
    <property type="entry name" value="Peptidase_M48"/>
</dbReference>
<evidence type="ECO:0000259" key="7">
    <source>
        <dbReference type="Pfam" id="PF01435"/>
    </source>
</evidence>
<evidence type="ECO:0000256" key="4">
    <source>
        <dbReference type="ARBA" id="ARBA00022833"/>
    </source>
</evidence>
<accession>A0A1L3GRW2</accession>
<protein>
    <recommendedName>
        <fullName evidence="7">Peptidase M48 domain-containing protein</fullName>
    </recommendedName>
</protein>
<keyword evidence="5 6" id="KW-0482">Metalloprotease</keyword>
<keyword evidence="4 6" id="KW-0862">Zinc</keyword>
<gene>
    <name evidence="8" type="ORF">A7E78_12990</name>
</gene>
<dbReference type="AlphaFoldDB" id="A0A1L3GRW2"/>
<evidence type="ECO:0000313" key="9">
    <source>
        <dbReference type="Proteomes" id="UP000182517"/>
    </source>
</evidence>
<dbReference type="OrthoDB" id="9810445at2"/>
<dbReference type="KEGG" id="pef:A7E78_12990"/>
<keyword evidence="9" id="KW-1185">Reference proteome</keyword>
<dbReference type="CDD" id="cd07332">
    <property type="entry name" value="M48C_Oma1_like"/>
    <property type="match status" value="1"/>
</dbReference>
<dbReference type="GO" id="GO:0016020">
    <property type="term" value="C:membrane"/>
    <property type="evidence" value="ECO:0007669"/>
    <property type="project" value="TreeGrafter"/>
</dbReference>
<evidence type="ECO:0000256" key="6">
    <source>
        <dbReference type="RuleBase" id="RU003983"/>
    </source>
</evidence>
<dbReference type="Proteomes" id="UP000182517">
    <property type="component" value="Chromosome"/>
</dbReference>
<evidence type="ECO:0000256" key="2">
    <source>
        <dbReference type="ARBA" id="ARBA00022723"/>
    </source>
</evidence>
<comment type="similarity">
    <text evidence="6">Belongs to the peptidase M48 family.</text>
</comment>
<evidence type="ECO:0000256" key="5">
    <source>
        <dbReference type="ARBA" id="ARBA00023049"/>
    </source>
</evidence>
<organism evidence="8 9">
    <name type="scientific">Syntrophotalea acetylenivorans</name>
    <dbReference type="NCBI Taxonomy" id="1842532"/>
    <lineage>
        <taxon>Bacteria</taxon>
        <taxon>Pseudomonadati</taxon>
        <taxon>Thermodesulfobacteriota</taxon>
        <taxon>Desulfuromonadia</taxon>
        <taxon>Desulfuromonadales</taxon>
        <taxon>Syntrophotaleaceae</taxon>
        <taxon>Syntrophotalea</taxon>
    </lineage>
</organism>